<evidence type="ECO:0000313" key="3">
    <source>
        <dbReference type="Proteomes" id="UP000598467"/>
    </source>
</evidence>
<comment type="caution">
    <text evidence="2">The sequence shown here is derived from an EMBL/GenBank/DDBJ whole genome shotgun (WGS) entry which is preliminary data.</text>
</comment>
<evidence type="ECO:0000313" key="2">
    <source>
        <dbReference type="EMBL" id="MBD1545705.1"/>
    </source>
</evidence>
<keyword evidence="2" id="KW-0966">Cell projection</keyword>
<keyword evidence="2" id="KW-0282">Flagellum</keyword>
<dbReference type="AlphaFoldDB" id="A0A926NXZ9"/>
<reference evidence="2" key="1">
    <citation type="submission" date="2020-05" db="EMBL/GenBank/DDBJ databases">
        <title>Identification of trans-AT polyketide cluster in two marine bacteria, producers of a novel glutaramide-containing polyketide sesbanimide D and analogs.</title>
        <authorList>
            <person name="Kacar D."/>
            <person name="Rodriguez P."/>
            <person name="Canedo L."/>
            <person name="Gonzalez E."/>
            <person name="Galan B."/>
            <person name="De La Calle F."/>
            <person name="Garcia J.L."/>
        </authorList>
    </citation>
    <scope>NUCLEOTIDE SEQUENCE</scope>
    <source>
        <strain evidence="2">PHM038</strain>
    </source>
</reference>
<sequence>MARTSHDIERIFKLQKQIHVLSSWLLQKLDGQATELADKEQRILLALSNGDLARHDLFIARAADRLKSILAELGELTEARDKVQTEYIRQRMMLKVMEQRLAKMRGDEQRKAEDRELTDLLEHHLRRSA</sequence>
<keyword evidence="1" id="KW-0175">Coiled coil</keyword>
<gene>
    <name evidence="2" type="ORF">HK439_05485</name>
</gene>
<feature type="coiled-coil region" evidence="1">
    <location>
        <begin position="59"/>
        <end position="86"/>
    </location>
</feature>
<dbReference type="EMBL" id="JABFCZ010000005">
    <property type="protein sequence ID" value="MBD1545705.1"/>
    <property type="molecule type" value="Genomic_DNA"/>
</dbReference>
<dbReference type="Proteomes" id="UP000598467">
    <property type="component" value="Unassembled WGS sequence"/>
</dbReference>
<name>A0A926NXZ9_9HYPH</name>
<evidence type="ECO:0000256" key="1">
    <source>
        <dbReference type="SAM" id="Coils"/>
    </source>
</evidence>
<protein>
    <submittedName>
        <fullName evidence="2">Flagellar biosynthesis protein R</fullName>
    </submittedName>
</protein>
<proteinExistence type="predicted"/>
<organism evidence="2 3">
    <name type="scientific">Roseibium aggregatum</name>
    <dbReference type="NCBI Taxonomy" id="187304"/>
    <lineage>
        <taxon>Bacteria</taxon>
        <taxon>Pseudomonadati</taxon>
        <taxon>Pseudomonadota</taxon>
        <taxon>Alphaproteobacteria</taxon>
        <taxon>Hyphomicrobiales</taxon>
        <taxon>Stappiaceae</taxon>
        <taxon>Roseibium</taxon>
    </lineage>
</organism>
<dbReference type="RefSeq" id="WP_190290378.1">
    <property type="nucleotide sequence ID" value="NZ_JABFCZ010000005.1"/>
</dbReference>
<keyword evidence="2" id="KW-0969">Cilium</keyword>
<accession>A0A926NXZ9</accession>